<dbReference type="EMBL" id="JAPDRN010000116">
    <property type="protein sequence ID" value="KAJ9621148.1"/>
    <property type="molecule type" value="Genomic_DNA"/>
</dbReference>
<dbReference type="AlphaFoldDB" id="A0AA38XT96"/>
<sequence>MLGETETNPIRRFISYRDQVAYNTLDHLLVKVGERDFKIQGGLTPEEPSFEHSDLFRSSLKTTKSLRMCCTDGRLPLLSNTAALLGRAAVMAGFLGERDGDKPGMGNATPGIWHLLQRDMKRRGKTSIEKNKGYIERLPKRVTRVRNLYKDVREFAESSPKQLLKAHTTIYGEVEGHVTTSKIVPDLKGTFLDISSDRLALIASNHDAPLGSY</sequence>
<gene>
    <name evidence="1" type="ORF">H2204_011975</name>
</gene>
<comment type="caution">
    <text evidence="1">The sequence shown here is derived from an EMBL/GenBank/DDBJ whole genome shotgun (WGS) entry which is preliminary data.</text>
</comment>
<keyword evidence="2" id="KW-1185">Reference proteome</keyword>
<evidence type="ECO:0000313" key="1">
    <source>
        <dbReference type="EMBL" id="KAJ9621148.1"/>
    </source>
</evidence>
<proteinExistence type="predicted"/>
<dbReference type="Proteomes" id="UP001172681">
    <property type="component" value="Unassembled WGS sequence"/>
</dbReference>
<accession>A0AA38XT96</accession>
<evidence type="ECO:0000313" key="2">
    <source>
        <dbReference type="Proteomes" id="UP001172681"/>
    </source>
</evidence>
<name>A0AA38XT96_9EURO</name>
<organism evidence="1 2">
    <name type="scientific">Knufia peltigerae</name>
    <dbReference type="NCBI Taxonomy" id="1002370"/>
    <lineage>
        <taxon>Eukaryota</taxon>
        <taxon>Fungi</taxon>
        <taxon>Dikarya</taxon>
        <taxon>Ascomycota</taxon>
        <taxon>Pezizomycotina</taxon>
        <taxon>Eurotiomycetes</taxon>
        <taxon>Chaetothyriomycetidae</taxon>
        <taxon>Chaetothyriales</taxon>
        <taxon>Trichomeriaceae</taxon>
        <taxon>Knufia</taxon>
    </lineage>
</organism>
<reference evidence="1" key="1">
    <citation type="submission" date="2022-10" db="EMBL/GenBank/DDBJ databases">
        <title>Culturing micro-colonial fungi from biological soil crusts in the Mojave desert and describing Neophaeococcomyces mojavensis, and introducing the new genera and species Taxawa tesnikishii.</title>
        <authorList>
            <person name="Kurbessoian T."/>
            <person name="Stajich J.E."/>
        </authorList>
    </citation>
    <scope>NUCLEOTIDE SEQUENCE</scope>
    <source>
        <strain evidence="1">TK_35</strain>
    </source>
</reference>
<protein>
    <submittedName>
        <fullName evidence="1">Uncharacterized protein</fullName>
    </submittedName>
</protein>